<reference evidence="2 3" key="1">
    <citation type="submission" date="2019-06" db="EMBL/GenBank/DDBJ databases">
        <title>Whole genome sequence for Rhodospirillaceae sp. R148.</title>
        <authorList>
            <person name="Wang G."/>
        </authorList>
    </citation>
    <scope>NUCLEOTIDE SEQUENCE [LARGE SCALE GENOMIC DNA]</scope>
    <source>
        <strain evidence="2 3">R148</strain>
    </source>
</reference>
<dbReference type="InterPro" id="IPR015942">
    <property type="entry name" value="Asp/Glu/hydantoin_racemase"/>
</dbReference>
<keyword evidence="3" id="KW-1185">Reference proteome</keyword>
<dbReference type="InterPro" id="IPR053714">
    <property type="entry name" value="Iso_Racemase_Enz_sf"/>
</dbReference>
<evidence type="ECO:0000313" key="3">
    <source>
        <dbReference type="Proteomes" id="UP000315252"/>
    </source>
</evidence>
<comment type="similarity">
    <text evidence="1">Belongs to the HyuE racemase family.</text>
</comment>
<name>A0A545TN64_9PROT</name>
<comment type="caution">
    <text evidence="2">The sequence shown here is derived from an EMBL/GenBank/DDBJ whole genome shotgun (WGS) entry which is preliminary data.</text>
</comment>
<dbReference type="Pfam" id="PF01177">
    <property type="entry name" value="Asp_Glu_race"/>
    <property type="match status" value="1"/>
</dbReference>
<proteinExistence type="inferred from homology"/>
<accession>A0A545TN64</accession>
<evidence type="ECO:0000313" key="2">
    <source>
        <dbReference type="EMBL" id="TQV78667.1"/>
    </source>
</evidence>
<dbReference type="AlphaFoldDB" id="A0A545TN64"/>
<dbReference type="EMBL" id="VHSH01000006">
    <property type="protein sequence ID" value="TQV78667.1"/>
    <property type="molecule type" value="Genomic_DNA"/>
</dbReference>
<dbReference type="OrthoDB" id="978447at2"/>
<protein>
    <submittedName>
        <fullName evidence="2">Arylsulfatase</fullName>
    </submittedName>
</protein>
<dbReference type="Gene3D" id="3.40.50.12500">
    <property type="match status" value="1"/>
</dbReference>
<dbReference type="GO" id="GO:0047661">
    <property type="term" value="F:amino-acid racemase activity"/>
    <property type="evidence" value="ECO:0007669"/>
    <property type="project" value="InterPro"/>
</dbReference>
<evidence type="ECO:0000256" key="1">
    <source>
        <dbReference type="ARBA" id="ARBA00038414"/>
    </source>
</evidence>
<organism evidence="2 3">
    <name type="scientific">Denitrobaculum tricleocarpae</name>
    <dbReference type="NCBI Taxonomy" id="2591009"/>
    <lineage>
        <taxon>Bacteria</taxon>
        <taxon>Pseudomonadati</taxon>
        <taxon>Pseudomonadota</taxon>
        <taxon>Alphaproteobacteria</taxon>
        <taxon>Rhodospirillales</taxon>
        <taxon>Rhodospirillaceae</taxon>
        <taxon>Denitrobaculum</taxon>
    </lineage>
</organism>
<gene>
    <name evidence="2" type="ORF">FKG95_18645</name>
</gene>
<dbReference type="Proteomes" id="UP000315252">
    <property type="component" value="Unassembled WGS sequence"/>
</dbReference>
<sequence length="222" mass="23417">MPPRIVLIHATQLAMEPISSALTRIWPEAEAISVLDESLSIDRAKTTSLTPDLKKRIADLTNHAGRICADGVLFTCSAFGPAIEAAKTGHNVPVLKPNEAMFDDALTRGNRIALLHTFGPAGASMAEEFRESALARGVTVSLETVFVPDALEALNAGDTARHDKLIADAAAALHEADAIMLAQFSMARAKETAQASVEAPVMTSPDAAVAKLKALISDSVPR</sequence>